<evidence type="ECO:0000313" key="1">
    <source>
        <dbReference type="EMBL" id="CAE6804938.1"/>
    </source>
</evidence>
<evidence type="ECO:0008006" key="3">
    <source>
        <dbReference type="Google" id="ProtNLM"/>
    </source>
</evidence>
<dbReference type="Proteomes" id="UP000835242">
    <property type="component" value="Chromosome"/>
</dbReference>
<dbReference type="EMBL" id="HG992337">
    <property type="protein sequence ID" value="CAE6804938.1"/>
    <property type="molecule type" value="Genomic_DNA"/>
</dbReference>
<dbReference type="AlphaFoldDB" id="A0AAU9IHM7"/>
<dbReference type="InterPro" id="IPR029058">
    <property type="entry name" value="AB_hydrolase_fold"/>
</dbReference>
<proteinExistence type="predicted"/>
<protein>
    <recommendedName>
        <fullName evidence="3">Xylanase</fullName>
    </recommendedName>
</protein>
<dbReference type="SUPFAM" id="SSF53474">
    <property type="entry name" value="alpha/beta-Hydrolases"/>
    <property type="match status" value="1"/>
</dbReference>
<accession>A0AAU9IHM7</accession>
<dbReference type="EMBL" id="HG992337">
    <property type="protein sequence ID" value="CAE6804930.1"/>
    <property type="molecule type" value="Genomic_DNA"/>
</dbReference>
<sequence>MLQAEDDAVDGVSQLLAYYVALKQAGVPVKMHLYAEGGHAFGLRADALPIAQWPQLVETWLGTIGMLEAADAH</sequence>
<dbReference type="Gene3D" id="3.40.50.1820">
    <property type="entry name" value="alpha/beta hydrolase"/>
    <property type="match status" value="1"/>
</dbReference>
<name>A0AAU9IHM7_9XANT</name>
<organism evidence="1 2">
    <name type="scientific">Xanthomonas arboricola</name>
    <dbReference type="NCBI Taxonomy" id="56448"/>
    <lineage>
        <taxon>Bacteria</taxon>
        <taxon>Pseudomonadati</taxon>
        <taxon>Pseudomonadota</taxon>
        <taxon>Gammaproteobacteria</taxon>
        <taxon>Lysobacterales</taxon>
        <taxon>Lysobacteraceae</taxon>
        <taxon>Xanthomonas</taxon>
    </lineage>
</organism>
<reference evidence="1 2" key="1">
    <citation type="submission" date="2021-02" db="EMBL/GenBank/DDBJ databases">
        <authorList>
            <person name="Pothier F. J."/>
        </authorList>
    </citation>
    <scope>NUCLEOTIDE SEQUENCE [LARGE SCALE GENOMIC DNA]</scope>
    <source>
        <strain evidence="1 2">1314c</strain>
    </source>
</reference>
<gene>
    <name evidence="1" type="ORF">XA1314C_29560</name>
</gene>
<evidence type="ECO:0000313" key="2">
    <source>
        <dbReference type="Proteomes" id="UP000835242"/>
    </source>
</evidence>